<name>A0ABR0UKV2_REHGL</name>
<evidence type="ECO:0000313" key="3">
    <source>
        <dbReference type="Proteomes" id="UP001318860"/>
    </source>
</evidence>
<proteinExistence type="predicted"/>
<dbReference type="PANTHER" id="PTHR47481">
    <property type="match status" value="1"/>
</dbReference>
<protein>
    <submittedName>
        <fullName evidence="2">Uncharacterized protein</fullName>
    </submittedName>
</protein>
<gene>
    <name evidence="2" type="ORF">DH2020_043328</name>
</gene>
<feature type="region of interest" description="Disordered" evidence="1">
    <location>
        <begin position="161"/>
        <end position="189"/>
    </location>
</feature>
<dbReference type="PANTHER" id="PTHR47481:SF22">
    <property type="entry name" value="RETROTRANSPOSON GAG DOMAIN-CONTAINING PROTEIN"/>
    <property type="match status" value="1"/>
</dbReference>
<feature type="compositionally biased region" description="Polar residues" evidence="1">
    <location>
        <begin position="161"/>
        <end position="188"/>
    </location>
</feature>
<dbReference type="Pfam" id="PF14223">
    <property type="entry name" value="Retrotran_gag_2"/>
    <property type="match status" value="1"/>
</dbReference>
<organism evidence="2 3">
    <name type="scientific">Rehmannia glutinosa</name>
    <name type="common">Chinese foxglove</name>
    <dbReference type="NCBI Taxonomy" id="99300"/>
    <lineage>
        <taxon>Eukaryota</taxon>
        <taxon>Viridiplantae</taxon>
        <taxon>Streptophyta</taxon>
        <taxon>Embryophyta</taxon>
        <taxon>Tracheophyta</taxon>
        <taxon>Spermatophyta</taxon>
        <taxon>Magnoliopsida</taxon>
        <taxon>eudicotyledons</taxon>
        <taxon>Gunneridae</taxon>
        <taxon>Pentapetalae</taxon>
        <taxon>asterids</taxon>
        <taxon>lamiids</taxon>
        <taxon>Lamiales</taxon>
        <taxon>Orobanchaceae</taxon>
        <taxon>Rehmannieae</taxon>
        <taxon>Rehmannia</taxon>
    </lineage>
</organism>
<evidence type="ECO:0000313" key="2">
    <source>
        <dbReference type="EMBL" id="KAK6122928.1"/>
    </source>
</evidence>
<evidence type="ECO:0000256" key="1">
    <source>
        <dbReference type="SAM" id="MobiDB-lite"/>
    </source>
</evidence>
<reference evidence="2 3" key="1">
    <citation type="journal article" date="2021" name="Comput. Struct. Biotechnol. J.">
        <title>De novo genome assembly of the potent medicinal plant Rehmannia glutinosa using nanopore technology.</title>
        <authorList>
            <person name="Ma L."/>
            <person name="Dong C."/>
            <person name="Song C."/>
            <person name="Wang X."/>
            <person name="Zheng X."/>
            <person name="Niu Y."/>
            <person name="Chen S."/>
            <person name="Feng W."/>
        </authorList>
    </citation>
    <scope>NUCLEOTIDE SEQUENCE [LARGE SCALE GENOMIC DNA]</scope>
    <source>
        <strain evidence="2">DH-2019</strain>
    </source>
</reference>
<keyword evidence="3" id="KW-1185">Reference proteome</keyword>
<dbReference type="EMBL" id="JABTTQ020002624">
    <property type="protein sequence ID" value="KAK6122928.1"/>
    <property type="molecule type" value="Genomic_DNA"/>
</dbReference>
<dbReference type="Proteomes" id="UP001318860">
    <property type="component" value="Unassembled WGS sequence"/>
</dbReference>
<comment type="caution">
    <text evidence="2">The sequence shown here is derived from an EMBL/GenBank/DDBJ whole genome shotgun (WGS) entry which is preliminary data.</text>
</comment>
<accession>A0ABR0UKV2</accession>
<sequence>MPPQYNEKEGQKSINPTFISWQRQDQLLASWLLSSLSDTMLVLMVGLNTSREIWHTLEKNFASQSRAKFMQYKLQLQTLRKANMSMREYLSKIKACCDNLASAGHIVSEEDQILHILSGLGSEYDPVMVSITSKVDPFSVSDLQTILLSFESRLETSSGSIISNDGSQPSLNTMTTTPGRSFNPSNTRGRGFYQSFRGGRFNTRGGYRGRGGRFQRAKIECQLCHGNNHTVDKCWYRFDPNYNGPNTHNS</sequence>